<dbReference type="Proteomes" id="UP001158576">
    <property type="component" value="Chromosome XSR"/>
</dbReference>
<sequence>MPRKKRTSKAIVIKDEFEEKPNGRSKKKRVEPPPPDLDFERCWRQPFALFKNEVERLGREVGASEEQKLRLMTNCRDECQRTIMRITEKNRRELCQYVTGKENLRKFKATFSEDEEDPIDIKEFFGD</sequence>
<evidence type="ECO:0000313" key="2">
    <source>
        <dbReference type="EMBL" id="CAG5098778.1"/>
    </source>
</evidence>
<protein>
    <submittedName>
        <fullName evidence="2">Oidioi.mRNA.OKI2018_I69.XSR.g15967.t1.cds</fullName>
    </submittedName>
</protein>
<accession>A0ABN7SIS5</accession>
<evidence type="ECO:0000256" key="1">
    <source>
        <dbReference type="SAM" id="MobiDB-lite"/>
    </source>
</evidence>
<keyword evidence="3" id="KW-1185">Reference proteome</keyword>
<proteinExistence type="predicted"/>
<organism evidence="2 3">
    <name type="scientific">Oikopleura dioica</name>
    <name type="common">Tunicate</name>
    <dbReference type="NCBI Taxonomy" id="34765"/>
    <lineage>
        <taxon>Eukaryota</taxon>
        <taxon>Metazoa</taxon>
        <taxon>Chordata</taxon>
        <taxon>Tunicata</taxon>
        <taxon>Appendicularia</taxon>
        <taxon>Copelata</taxon>
        <taxon>Oikopleuridae</taxon>
        <taxon>Oikopleura</taxon>
    </lineage>
</organism>
<reference evidence="2 3" key="1">
    <citation type="submission" date="2021-04" db="EMBL/GenBank/DDBJ databases">
        <authorList>
            <person name="Bliznina A."/>
        </authorList>
    </citation>
    <scope>NUCLEOTIDE SEQUENCE [LARGE SCALE GENOMIC DNA]</scope>
</reference>
<feature type="compositionally biased region" description="Basic and acidic residues" evidence="1">
    <location>
        <begin position="12"/>
        <end position="22"/>
    </location>
</feature>
<evidence type="ECO:0000313" key="3">
    <source>
        <dbReference type="Proteomes" id="UP001158576"/>
    </source>
</evidence>
<name>A0ABN7SIS5_OIKDI</name>
<gene>
    <name evidence="2" type="ORF">OKIOD_LOCUS7525</name>
</gene>
<dbReference type="EMBL" id="OU015569">
    <property type="protein sequence ID" value="CAG5098778.1"/>
    <property type="molecule type" value="Genomic_DNA"/>
</dbReference>
<feature type="region of interest" description="Disordered" evidence="1">
    <location>
        <begin position="1"/>
        <end position="36"/>
    </location>
</feature>